<accession>A0A4V4HET3</accession>
<evidence type="ECO:0000313" key="2">
    <source>
        <dbReference type="Proteomes" id="UP000297245"/>
    </source>
</evidence>
<reference evidence="1 2" key="1">
    <citation type="journal article" date="2019" name="Nat. Ecol. Evol.">
        <title>Megaphylogeny resolves global patterns of mushroom evolution.</title>
        <authorList>
            <person name="Varga T."/>
            <person name="Krizsan K."/>
            <person name="Foldi C."/>
            <person name="Dima B."/>
            <person name="Sanchez-Garcia M."/>
            <person name="Sanchez-Ramirez S."/>
            <person name="Szollosi G.J."/>
            <person name="Szarkandi J.G."/>
            <person name="Papp V."/>
            <person name="Albert L."/>
            <person name="Andreopoulos W."/>
            <person name="Angelini C."/>
            <person name="Antonin V."/>
            <person name="Barry K.W."/>
            <person name="Bougher N.L."/>
            <person name="Buchanan P."/>
            <person name="Buyck B."/>
            <person name="Bense V."/>
            <person name="Catcheside P."/>
            <person name="Chovatia M."/>
            <person name="Cooper J."/>
            <person name="Damon W."/>
            <person name="Desjardin D."/>
            <person name="Finy P."/>
            <person name="Geml J."/>
            <person name="Haridas S."/>
            <person name="Hughes K."/>
            <person name="Justo A."/>
            <person name="Karasinski D."/>
            <person name="Kautmanova I."/>
            <person name="Kiss B."/>
            <person name="Kocsube S."/>
            <person name="Kotiranta H."/>
            <person name="LaButti K.M."/>
            <person name="Lechner B.E."/>
            <person name="Liimatainen K."/>
            <person name="Lipzen A."/>
            <person name="Lukacs Z."/>
            <person name="Mihaltcheva S."/>
            <person name="Morgado L.N."/>
            <person name="Niskanen T."/>
            <person name="Noordeloos M.E."/>
            <person name="Ohm R.A."/>
            <person name="Ortiz-Santana B."/>
            <person name="Ovrebo C."/>
            <person name="Racz N."/>
            <person name="Riley R."/>
            <person name="Savchenko A."/>
            <person name="Shiryaev A."/>
            <person name="Soop K."/>
            <person name="Spirin V."/>
            <person name="Szebenyi C."/>
            <person name="Tomsovsky M."/>
            <person name="Tulloss R.E."/>
            <person name="Uehling J."/>
            <person name="Grigoriev I.V."/>
            <person name="Vagvolgyi C."/>
            <person name="Papp T."/>
            <person name="Martin F.M."/>
            <person name="Miettinen O."/>
            <person name="Hibbett D.S."/>
            <person name="Nagy L.G."/>
        </authorList>
    </citation>
    <scope>NUCLEOTIDE SEQUENCE [LARGE SCALE GENOMIC DNA]</scope>
    <source>
        <strain evidence="1 2">CBS 962.96</strain>
    </source>
</reference>
<dbReference type="AlphaFoldDB" id="A0A4V4HET3"/>
<evidence type="ECO:0000313" key="1">
    <source>
        <dbReference type="EMBL" id="THU92275.1"/>
    </source>
</evidence>
<keyword evidence="2" id="KW-1185">Reference proteome</keyword>
<proteinExistence type="predicted"/>
<sequence length="147" mass="16563">MTYYSSVPNMTMRSSTHVESICEHCTLKSPIQRPSLFDLRNTMVFDPGPILPTHQQPITLLSSSFNSTRPTPLHPLRLSTVPPHPPMRINSPAQPIALHKAASSSIPPLPIHIETRQLFPSLDRHLSGWKSKHLDKRSFLSSQSRSR</sequence>
<name>A0A4V4HET3_DENBC</name>
<organism evidence="1 2">
    <name type="scientific">Dendrothele bispora (strain CBS 962.96)</name>
    <dbReference type="NCBI Taxonomy" id="1314807"/>
    <lineage>
        <taxon>Eukaryota</taxon>
        <taxon>Fungi</taxon>
        <taxon>Dikarya</taxon>
        <taxon>Basidiomycota</taxon>
        <taxon>Agaricomycotina</taxon>
        <taxon>Agaricomycetes</taxon>
        <taxon>Agaricomycetidae</taxon>
        <taxon>Agaricales</taxon>
        <taxon>Agaricales incertae sedis</taxon>
        <taxon>Dendrothele</taxon>
    </lineage>
</organism>
<protein>
    <submittedName>
        <fullName evidence="1">Uncharacterized protein</fullName>
    </submittedName>
</protein>
<gene>
    <name evidence="1" type="ORF">K435DRAFT_213410</name>
</gene>
<dbReference type="Proteomes" id="UP000297245">
    <property type="component" value="Unassembled WGS sequence"/>
</dbReference>
<dbReference type="EMBL" id="ML179284">
    <property type="protein sequence ID" value="THU92275.1"/>
    <property type="molecule type" value="Genomic_DNA"/>
</dbReference>